<keyword evidence="3" id="KW-1185">Reference proteome</keyword>
<proteinExistence type="predicted"/>
<comment type="caution">
    <text evidence="2">The sequence shown here is derived from an EMBL/GenBank/DDBJ whole genome shotgun (WGS) entry which is preliminary data.</text>
</comment>
<dbReference type="Pfam" id="PF23584">
    <property type="entry name" value="DUF7136"/>
    <property type="match status" value="2"/>
</dbReference>
<dbReference type="Proteomes" id="UP000036947">
    <property type="component" value="Unassembled WGS sequence"/>
</dbReference>
<sequence length="351" mass="38543">MAYASLSIPLACSRAVDTTTLTLPQTVEVDLIFPRNDTYAPVPLMPVVFAIQNFHVSKPLWLDFYYDISGPPCFYRNTTRAWGSILSLQWANYSSGPDPYFTFDFTSQLNNTEGNWMFSWELHSGNCSMPEEFAPLKVTDLVQRKHIYFTTKNGAQRPDLVTATQDGIRAEIESFAFNITGMIGLNNTEGNWMFSWELHSGNCSMPEEFAPLKVTDLVQRKHIYFITKNGAQRPDLVAATQDGTCADTESVAFNITGMIGVPIGSHYNDQASCPTLSPAAPTPDPCRVKVDSTSASSISYTIQSSACWGGLRPAVTFSLGYDNSAARRAVQFSVGGAAWLAGTLGWLANMA</sequence>
<evidence type="ECO:0000313" key="2">
    <source>
        <dbReference type="EMBL" id="KND89244.1"/>
    </source>
</evidence>
<accession>A0A0L0N5F1</accession>
<dbReference type="EMBL" id="LFRF01000020">
    <property type="protein sequence ID" value="KND89244.1"/>
    <property type="molecule type" value="Genomic_DNA"/>
</dbReference>
<gene>
    <name evidence="2" type="ORF">TOPH_06115</name>
</gene>
<feature type="domain" description="DUF7136" evidence="1">
    <location>
        <begin position="23"/>
        <end position="182"/>
    </location>
</feature>
<protein>
    <recommendedName>
        <fullName evidence="1">DUF7136 domain-containing protein</fullName>
    </recommendedName>
</protein>
<evidence type="ECO:0000313" key="3">
    <source>
        <dbReference type="Proteomes" id="UP000036947"/>
    </source>
</evidence>
<reference evidence="2 3" key="1">
    <citation type="journal article" date="2015" name="BMC Genomics">
        <title>The genome of the truffle-parasite Tolypocladium ophioglossoides and the evolution of antifungal peptaibiotics.</title>
        <authorList>
            <person name="Quandt C.A."/>
            <person name="Bushley K.E."/>
            <person name="Spatafora J.W."/>
        </authorList>
    </citation>
    <scope>NUCLEOTIDE SEQUENCE [LARGE SCALE GENOMIC DNA]</scope>
    <source>
        <strain evidence="2 3">CBS 100239</strain>
    </source>
</reference>
<dbReference type="AlphaFoldDB" id="A0A0L0N5F1"/>
<feature type="domain" description="DUF7136" evidence="1">
    <location>
        <begin position="185"/>
        <end position="310"/>
    </location>
</feature>
<organism evidence="2 3">
    <name type="scientific">Tolypocladium ophioglossoides (strain CBS 100239)</name>
    <name type="common">Snaketongue truffleclub</name>
    <name type="synonym">Elaphocordyceps ophioglossoides</name>
    <dbReference type="NCBI Taxonomy" id="1163406"/>
    <lineage>
        <taxon>Eukaryota</taxon>
        <taxon>Fungi</taxon>
        <taxon>Dikarya</taxon>
        <taxon>Ascomycota</taxon>
        <taxon>Pezizomycotina</taxon>
        <taxon>Sordariomycetes</taxon>
        <taxon>Hypocreomycetidae</taxon>
        <taxon>Hypocreales</taxon>
        <taxon>Ophiocordycipitaceae</taxon>
        <taxon>Tolypocladium</taxon>
    </lineage>
</organism>
<dbReference type="OrthoDB" id="4490227at2759"/>
<evidence type="ECO:0000259" key="1">
    <source>
        <dbReference type="Pfam" id="PF23584"/>
    </source>
</evidence>
<name>A0A0L0N5F1_TOLOC</name>
<dbReference type="InterPro" id="IPR055560">
    <property type="entry name" value="DUF7136"/>
</dbReference>
<dbReference type="STRING" id="1163406.A0A0L0N5F1"/>